<dbReference type="GO" id="GO:0003774">
    <property type="term" value="F:cytoskeletal motor activity"/>
    <property type="evidence" value="ECO:0007669"/>
    <property type="project" value="InterPro"/>
</dbReference>
<accession>A0A7X0LLF4</accession>
<dbReference type="SUPFAM" id="SSF101801">
    <property type="entry name" value="Surface presentation of antigens (SPOA)"/>
    <property type="match status" value="1"/>
</dbReference>
<dbReference type="Pfam" id="PF01052">
    <property type="entry name" value="FliMN_C"/>
    <property type="match status" value="1"/>
</dbReference>
<protein>
    <recommendedName>
        <fullName evidence="3">Flagellar motor switch protein FliN</fullName>
    </recommendedName>
</protein>
<feature type="domain" description="Flagellar motor switch protein FliN-like C-terminal" evidence="8">
    <location>
        <begin position="8"/>
        <end position="76"/>
    </location>
</feature>
<keyword evidence="6" id="KW-0283">Flagellar rotation</keyword>
<dbReference type="RefSeq" id="WP_184678447.1">
    <property type="nucleotide sequence ID" value="NZ_JACHGY010000001.1"/>
</dbReference>
<dbReference type="Proteomes" id="UP000541810">
    <property type="component" value="Unassembled WGS sequence"/>
</dbReference>
<dbReference type="PANTHER" id="PTHR43484:SF1">
    <property type="entry name" value="FLAGELLAR MOTOR SWITCH PROTEIN FLIN"/>
    <property type="match status" value="1"/>
</dbReference>
<dbReference type="EMBL" id="JACHGY010000001">
    <property type="protein sequence ID" value="MBB6430952.1"/>
    <property type="molecule type" value="Genomic_DNA"/>
</dbReference>
<dbReference type="InterPro" id="IPR051469">
    <property type="entry name" value="FliN/MopA/SpaO"/>
</dbReference>
<keyword evidence="9" id="KW-0966">Cell projection</keyword>
<evidence type="ECO:0000313" key="10">
    <source>
        <dbReference type="Proteomes" id="UP000541810"/>
    </source>
</evidence>
<sequence length="89" mass="9470">MATDFKTILNLTVPMIVQIGKRKLPVSEVLSLAPGSIIELPKSADEELAFCINNKTIGTGSAVKVGENFGIRITEINSARDRAETVLGG</sequence>
<dbReference type="GO" id="GO:0009425">
    <property type="term" value="C:bacterial-type flagellum basal body"/>
    <property type="evidence" value="ECO:0007669"/>
    <property type="project" value="InterPro"/>
</dbReference>
<evidence type="ECO:0000256" key="7">
    <source>
        <dbReference type="ARBA" id="ARBA00023136"/>
    </source>
</evidence>
<evidence type="ECO:0000313" key="9">
    <source>
        <dbReference type="EMBL" id="MBB6430952.1"/>
    </source>
</evidence>
<keyword evidence="7" id="KW-0472">Membrane</keyword>
<dbReference type="InterPro" id="IPR001543">
    <property type="entry name" value="FliN-like_C"/>
</dbReference>
<dbReference type="GO" id="GO:0006935">
    <property type="term" value="P:chemotaxis"/>
    <property type="evidence" value="ECO:0007669"/>
    <property type="project" value="UniProtKB-KW"/>
</dbReference>
<dbReference type="Gene3D" id="2.30.330.10">
    <property type="entry name" value="SpoA-like"/>
    <property type="match status" value="1"/>
</dbReference>
<keyword evidence="4" id="KW-1003">Cell membrane</keyword>
<comment type="subcellular location">
    <subcellularLocation>
        <location evidence="1">Cell membrane</location>
        <topology evidence="1">Peripheral membrane protein</topology>
        <orientation evidence="1">Cytoplasmic side</orientation>
    </subcellularLocation>
</comment>
<name>A0A7X0LLF4_9BACT</name>
<comment type="similarity">
    <text evidence="2">Belongs to the FliN/MopA/SpaO family.</text>
</comment>
<evidence type="ECO:0000256" key="2">
    <source>
        <dbReference type="ARBA" id="ARBA00009226"/>
    </source>
</evidence>
<dbReference type="PANTHER" id="PTHR43484">
    <property type="match status" value="1"/>
</dbReference>
<keyword evidence="9" id="KW-0969">Cilium</keyword>
<evidence type="ECO:0000256" key="1">
    <source>
        <dbReference type="ARBA" id="ARBA00004413"/>
    </source>
</evidence>
<keyword evidence="9" id="KW-0282">Flagellum</keyword>
<dbReference type="GO" id="GO:0005886">
    <property type="term" value="C:plasma membrane"/>
    <property type="evidence" value="ECO:0007669"/>
    <property type="project" value="UniProtKB-SubCell"/>
</dbReference>
<reference evidence="9 10" key="1">
    <citation type="submission" date="2020-08" db="EMBL/GenBank/DDBJ databases">
        <title>Genomic Encyclopedia of Type Strains, Phase IV (KMG-IV): sequencing the most valuable type-strain genomes for metagenomic binning, comparative biology and taxonomic classification.</title>
        <authorList>
            <person name="Goeker M."/>
        </authorList>
    </citation>
    <scope>NUCLEOTIDE SEQUENCE [LARGE SCALE GENOMIC DNA]</scope>
    <source>
        <strain evidence="9 10">DSM 103725</strain>
    </source>
</reference>
<dbReference type="InterPro" id="IPR001172">
    <property type="entry name" value="FliN_T3SS_HrcQb"/>
</dbReference>
<evidence type="ECO:0000259" key="8">
    <source>
        <dbReference type="Pfam" id="PF01052"/>
    </source>
</evidence>
<evidence type="ECO:0000256" key="3">
    <source>
        <dbReference type="ARBA" id="ARBA00021897"/>
    </source>
</evidence>
<dbReference type="GO" id="GO:0071973">
    <property type="term" value="P:bacterial-type flagellum-dependent cell motility"/>
    <property type="evidence" value="ECO:0007669"/>
    <property type="project" value="InterPro"/>
</dbReference>
<dbReference type="PRINTS" id="PR00956">
    <property type="entry name" value="FLGMOTORFLIN"/>
</dbReference>
<keyword evidence="10" id="KW-1185">Reference proteome</keyword>
<organism evidence="9 10">
    <name type="scientific">Algisphaera agarilytica</name>
    <dbReference type="NCBI Taxonomy" id="1385975"/>
    <lineage>
        <taxon>Bacteria</taxon>
        <taxon>Pseudomonadati</taxon>
        <taxon>Planctomycetota</taxon>
        <taxon>Phycisphaerae</taxon>
        <taxon>Phycisphaerales</taxon>
        <taxon>Phycisphaeraceae</taxon>
        <taxon>Algisphaera</taxon>
    </lineage>
</organism>
<evidence type="ECO:0000256" key="5">
    <source>
        <dbReference type="ARBA" id="ARBA00022500"/>
    </source>
</evidence>
<evidence type="ECO:0000256" key="6">
    <source>
        <dbReference type="ARBA" id="ARBA00022779"/>
    </source>
</evidence>
<keyword evidence="5" id="KW-0145">Chemotaxis</keyword>
<proteinExistence type="inferred from homology"/>
<gene>
    <name evidence="9" type="ORF">HNQ40_002758</name>
</gene>
<dbReference type="AlphaFoldDB" id="A0A7X0LLF4"/>
<evidence type="ECO:0000256" key="4">
    <source>
        <dbReference type="ARBA" id="ARBA00022475"/>
    </source>
</evidence>
<comment type="caution">
    <text evidence="9">The sequence shown here is derived from an EMBL/GenBank/DDBJ whole genome shotgun (WGS) entry which is preliminary data.</text>
</comment>
<dbReference type="InterPro" id="IPR036429">
    <property type="entry name" value="SpoA-like_sf"/>
</dbReference>